<organism evidence="1 2">
    <name type="scientific">Mycobacteroides salmoniphilum</name>
    <dbReference type="NCBI Taxonomy" id="404941"/>
    <lineage>
        <taxon>Bacteria</taxon>
        <taxon>Bacillati</taxon>
        <taxon>Actinomycetota</taxon>
        <taxon>Actinomycetes</taxon>
        <taxon>Mycobacteriales</taxon>
        <taxon>Mycobacteriaceae</taxon>
        <taxon>Mycobacteroides</taxon>
    </lineage>
</organism>
<dbReference type="EMBL" id="PECL01000006">
    <property type="protein sequence ID" value="TEA08430.1"/>
    <property type="molecule type" value="Genomic_DNA"/>
</dbReference>
<gene>
    <name evidence="1" type="ORF">CCUG60884_00914</name>
</gene>
<protein>
    <submittedName>
        <fullName evidence="1">Uncharacterized protein</fullName>
    </submittedName>
</protein>
<evidence type="ECO:0000313" key="1">
    <source>
        <dbReference type="EMBL" id="TEA08430.1"/>
    </source>
</evidence>
<sequence>MPQIVQLPDLAALNGCFRLLEGIAALSESQPPAAA</sequence>
<proteinExistence type="predicted"/>
<dbReference type="AlphaFoldDB" id="A0A4R8SYJ6"/>
<reference evidence="1 2" key="1">
    <citation type="journal article" date="2019" name="Sci. Rep.">
        <title>Extended insight into the Mycobacterium chelonae-abscessus complex through whole genome sequencing of Mycobacterium salmoniphilum outbreak and Mycobacterium salmoniphilum-like strains.</title>
        <authorList>
            <person name="Behra P.R.K."/>
            <person name="Das S."/>
            <person name="Pettersson B.M.F."/>
            <person name="Shirreff L."/>
            <person name="DuCote T."/>
            <person name="Jacobsson K.G."/>
            <person name="Ennis D.G."/>
            <person name="Kirsebom L.A."/>
        </authorList>
    </citation>
    <scope>NUCLEOTIDE SEQUENCE [LARGE SCALE GENOMIC DNA]</scope>
    <source>
        <strain evidence="1 2">CCUG 60884</strain>
    </source>
</reference>
<evidence type="ECO:0000313" key="2">
    <source>
        <dbReference type="Proteomes" id="UP000294604"/>
    </source>
</evidence>
<comment type="caution">
    <text evidence="1">The sequence shown here is derived from an EMBL/GenBank/DDBJ whole genome shotgun (WGS) entry which is preliminary data.</text>
</comment>
<name>A0A4R8SYJ6_9MYCO</name>
<dbReference type="Proteomes" id="UP000294604">
    <property type="component" value="Unassembled WGS sequence"/>
</dbReference>
<accession>A0A4R8SYJ6</accession>